<dbReference type="PANTHER" id="PTHR47245">
    <property type="entry name" value="PEPTIDYLPROLYL ISOMERASE"/>
    <property type="match status" value="1"/>
</dbReference>
<accession>A0A5J6V699</accession>
<reference evidence="3 4" key="1">
    <citation type="submission" date="2019-09" db="EMBL/GenBank/DDBJ databases">
        <title>Serinicoccus pratensis sp. nov., isolated from meadow soil.</title>
        <authorList>
            <person name="Zhang W."/>
        </authorList>
    </citation>
    <scope>NUCLEOTIDE SEQUENCE [LARGE SCALE GENOMIC DNA]</scope>
    <source>
        <strain evidence="3 4">W204</strain>
    </source>
</reference>
<evidence type="ECO:0000256" key="2">
    <source>
        <dbReference type="SAM" id="SignalP"/>
    </source>
</evidence>
<sequence length="274" mass="29057">MRPTTPIRLSALALAGALTLGACSDVSTDEGSATTAATEDTSATAGPDGDAADGSAETAGGAPDQAAVTVDTDDMPDPVAEVNGEQISKDTFLAAFETQRESARQQAEMGGMPVDETALRDDVIELLVDTELLDQESERLGLTASTEEIDAELEALVTQAGAPSTDELLDLLAEQGFDEQQVREELERVVLIDKLVAERGGVEDPQEQELKDYYEELTGQSADDEQVTADPGGAPAFDQMRDMLADQLTQEREIASLTALLEELRQDADITTHG</sequence>
<proteinExistence type="predicted"/>
<feature type="chain" id="PRO_5039224330" description="SurA" evidence="2">
    <location>
        <begin position="25"/>
        <end position="274"/>
    </location>
</feature>
<organism evidence="3 4">
    <name type="scientific">Ornithinimicrobium pratense</name>
    <dbReference type="NCBI Taxonomy" id="2593973"/>
    <lineage>
        <taxon>Bacteria</taxon>
        <taxon>Bacillati</taxon>
        <taxon>Actinomycetota</taxon>
        <taxon>Actinomycetes</taxon>
        <taxon>Micrococcales</taxon>
        <taxon>Ornithinimicrobiaceae</taxon>
        <taxon>Ornithinimicrobium</taxon>
    </lineage>
</organism>
<dbReference type="InterPro" id="IPR027304">
    <property type="entry name" value="Trigger_fact/SurA_dom_sf"/>
</dbReference>
<gene>
    <name evidence="3" type="ORF">FY030_12525</name>
</gene>
<dbReference type="Pfam" id="PF13624">
    <property type="entry name" value="SurA_N_3"/>
    <property type="match status" value="1"/>
</dbReference>
<dbReference type="PANTHER" id="PTHR47245:SF2">
    <property type="entry name" value="PEPTIDYL-PROLYL CIS-TRANS ISOMERASE HP_0175-RELATED"/>
    <property type="match status" value="1"/>
</dbReference>
<dbReference type="RefSeq" id="WP_158061793.1">
    <property type="nucleotide sequence ID" value="NZ_CP044427.1"/>
</dbReference>
<keyword evidence="2" id="KW-0732">Signal</keyword>
<feature type="signal peptide" evidence="2">
    <location>
        <begin position="1"/>
        <end position="24"/>
    </location>
</feature>
<dbReference type="PROSITE" id="PS51257">
    <property type="entry name" value="PROKAR_LIPOPROTEIN"/>
    <property type="match status" value="1"/>
</dbReference>
<evidence type="ECO:0000256" key="1">
    <source>
        <dbReference type="SAM" id="MobiDB-lite"/>
    </source>
</evidence>
<dbReference type="Proteomes" id="UP000326546">
    <property type="component" value="Chromosome"/>
</dbReference>
<dbReference type="OrthoDB" id="4775280at2"/>
<protein>
    <recommendedName>
        <fullName evidence="5">SurA</fullName>
    </recommendedName>
</protein>
<evidence type="ECO:0000313" key="4">
    <source>
        <dbReference type="Proteomes" id="UP000326546"/>
    </source>
</evidence>
<dbReference type="AlphaFoldDB" id="A0A5J6V699"/>
<dbReference type="EMBL" id="CP044427">
    <property type="protein sequence ID" value="QFG69419.1"/>
    <property type="molecule type" value="Genomic_DNA"/>
</dbReference>
<feature type="compositionally biased region" description="Low complexity" evidence="1">
    <location>
        <begin position="29"/>
        <end position="56"/>
    </location>
</feature>
<keyword evidence="4" id="KW-1185">Reference proteome</keyword>
<name>A0A5J6V699_9MICO</name>
<dbReference type="Gene3D" id="1.10.4030.10">
    <property type="entry name" value="Porin chaperone SurA, peptide-binding domain"/>
    <property type="match status" value="1"/>
</dbReference>
<dbReference type="KEGG" id="serw:FY030_12525"/>
<dbReference type="InterPro" id="IPR050245">
    <property type="entry name" value="PrsA_foldase"/>
</dbReference>
<feature type="region of interest" description="Disordered" evidence="1">
    <location>
        <begin position="24"/>
        <end position="82"/>
    </location>
</feature>
<dbReference type="SUPFAM" id="SSF109998">
    <property type="entry name" value="Triger factor/SurA peptide-binding domain-like"/>
    <property type="match status" value="1"/>
</dbReference>
<evidence type="ECO:0008006" key="5">
    <source>
        <dbReference type="Google" id="ProtNLM"/>
    </source>
</evidence>
<evidence type="ECO:0000313" key="3">
    <source>
        <dbReference type="EMBL" id="QFG69419.1"/>
    </source>
</evidence>